<protein>
    <recommendedName>
        <fullName evidence="5">Glutaredoxin domain-containing protein</fullName>
    </recommendedName>
</protein>
<gene>
    <name evidence="3" type="primary">Necator_chrI.g3978</name>
    <name evidence="3" type="ORF">RB195_007849</name>
</gene>
<dbReference type="InterPro" id="IPR014025">
    <property type="entry name" value="Glutaredoxin_subgr"/>
</dbReference>
<keyword evidence="2" id="KW-0732">Signal</keyword>
<dbReference type="InterPro" id="IPR036249">
    <property type="entry name" value="Thioredoxin-like_sf"/>
</dbReference>
<reference evidence="3 4" key="1">
    <citation type="submission" date="2023-08" db="EMBL/GenBank/DDBJ databases">
        <title>A Necator americanus chromosomal reference genome.</title>
        <authorList>
            <person name="Ilik V."/>
            <person name="Petrzelkova K.J."/>
            <person name="Pardy F."/>
            <person name="Fuh T."/>
            <person name="Niatou-Singa F.S."/>
            <person name="Gouil Q."/>
            <person name="Baker L."/>
            <person name="Ritchie M.E."/>
            <person name="Jex A.R."/>
            <person name="Gazzola D."/>
            <person name="Li H."/>
            <person name="Toshio Fujiwara R."/>
            <person name="Zhan B."/>
            <person name="Aroian R.V."/>
            <person name="Pafco B."/>
            <person name="Schwarz E.M."/>
        </authorList>
    </citation>
    <scope>NUCLEOTIDE SEQUENCE [LARGE SCALE GENOMIC DNA]</scope>
    <source>
        <strain evidence="3 4">Aroian</strain>
        <tissue evidence="3">Whole animal</tissue>
    </source>
</reference>
<dbReference type="PROSITE" id="PS51354">
    <property type="entry name" value="GLUTAREDOXIN_2"/>
    <property type="match status" value="1"/>
</dbReference>
<evidence type="ECO:0000313" key="4">
    <source>
        <dbReference type="Proteomes" id="UP001303046"/>
    </source>
</evidence>
<name>A0ABR1C0R8_NECAM</name>
<dbReference type="PRINTS" id="PR00160">
    <property type="entry name" value="GLUTAREDOXIN"/>
</dbReference>
<evidence type="ECO:0000313" key="3">
    <source>
        <dbReference type="EMBL" id="KAK6731626.1"/>
    </source>
</evidence>
<evidence type="ECO:0000256" key="2">
    <source>
        <dbReference type="SAM" id="SignalP"/>
    </source>
</evidence>
<keyword evidence="4" id="KW-1185">Reference proteome</keyword>
<dbReference type="PANTHER" id="PTHR46679">
    <property type="match status" value="1"/>
</dbReference>
<comment type="caution">
    <text evidence="3">The sequence shown here is derived from an EMBL/GenBank/DDBJ whole genome shotgun (WGS) entry which is preliminary data.</text>
</comment>
<accession>A0ABR1C0R8</accession>
<dbReference type="Gene3D" id="3.40.30.10">
    <property type="entry name" value="Glutaredoxin"/>
    <property type="match status" value="1"/>
</dbReference>
<evidence type="ECO:0008006" key="5">
    <source>
        <dbReference type="Google" id="ProtNLM"/>
    </source>
</evidence>
<feature type="region of interest" description="Disordered" evidence="1">
    <location>
        <begin position="37"/>
        <end position="80"/>
    </location>
</feature>
<organism evidence="3 4">
    <name type="scientific">Necator americanus</name>
    <name type="common">Human hookworm</name>
    <dbReference type="NCBI Taxonomy" id="51031"/>
    <lineage>
        <taxon>Eukaryota</taxon>
        <taxon>Metazoa</taxon>
        <taxon>Ecdysozoa</taxon>
        <taxon>Nematoda</taxon>
        <taxon>Chromadorea</taxon>
        <taxon>Rhabditida</taxon>
        <taxon>Rhabditina</taxon>
        <taxon>Rhabditomorpha</taxon>
        <taxon>Strongyloidea</taxon>
        <taxon>Ancylostomatidae</taxon>
        <taxon>Bunostominae</taxon>
        <taxon>Necator</taxon>
    </lineage>
</organism>
<feature type="signal peptide" evidence="2">
    <location>
        <begin position="1"/>
        <end position="17"/>
    </location>
</feature>
<feature type="chain" id="PRO_5047482149" description="Glutaredoxin domain-containing protein" evidence="2">
    <location>
        <begin position="18"/>
        <end position="312"/>
    </location>
</feature>
<proteinExistence type="predicted"/>
<dbReference type="Proteomes" id="UP001303046">
    <property type="component" value="Unassembled WGS sequence"/>
</dbReference>
<dbReference type="EMBL" id="JAVFWL010000001">
    <property type="protein sequence ID" value="KAK6731626.1"/>
    <property type="molecule type" value="Genomic_DNA"/>
</dbReference>
<dbReference type="SUPFAM" id="SSF52833">
    <property type="entry name" value="Thioredoxin-like"/>
    <property type="match status" value="1"/>
</dbReference>
<sequence>MLITLLLANIGFIIGAATRMDITTLGRRLKNVTATLDDYPDYDSEEPRRVSLPPRAVEDSETAANTPPGQAAEKTLRRRPQMRKYTGLQMRQFPDGQQAPPVEVPPVNYGAEKGPYGWRGESAGFVPHQQYEIPNPKQQHANLGPPPEQRVLYSNNAPQQIPAPPQHMPAALQQIPVLPQQIPLPPQHVPVPPQHAPASPQHIPASLGYSYAGYIERQAKRYPIMMYTLVQCVPCQKAKHLLAVSYADVAAHFLEFAGHEDWHRQLAVDLIRITGQETFPYIFVCGQNVGGASDLFQLHQSGQLRSTLNNCT</sequence>
<evidence type="ECO:0000256" key="1">
    <source>
        <dbReference type="SAM" id="MobiDB-lite"/>
    </source>
</evidence>
<dbReference type="PANTHER" id="PTHR46679:SF4">
    <property type="entry name" value="GLUTAREDOXIN DOMAIN-CONTAINING PROTEIN"/>
    <property type="match status" value="1"/>
</dbReference>